<evidence type="ECO:0000313" key="3">
    <source>
        <dbReference type="Proteomes" id="UP000663879"/>
    </source>
</evidence>
<comment type="caution">
    <text evidence="2">The sequence shown here is derived from an EMBL/GenBank/DDBJ whole genome shotgun (WGS) entry which is preliminary data.</text>
</comment>
<feature type="transmembrane region" description="Helical" evidence="1">
    <location>
        <begin position="81"/>
        <end position="103"/>
    </location>
</feature>
<reference evidence="2" key="1">
    <citation type="submission" date="2021-02" db="EMBL/GenBank/DDBJ databases">
        <authorList>
            <person name="Nowell W R."/>
        </authorList>
    </citation>
    <scope>NUCLEOTIDE SEQUENCE</scope>
    <source>
        <strain evidence="2">Ploen Becks lab</strain>
    </source>
</reference>
<evidence type="ECO:0000256" key="1">
    <source>
        <dbReference type="SAM" id="Phobius"/>
    </source>
</evidence>
<accession>A0A813WS88</accession>
<feature type="transmembrane region" description="Helical" evidence="1">
    <location>
        <begin position="115"/>
        <end position="137"/>
    </location>
</feature>
<feature type="transmembrane region" description="Helical" evidence="1">
    <location>
        <begin position="355"/>
        <end position="372"/>
    </location>
</feature>
<dbReference type="Proteomes" id="UP000663879">
    <property type="component" value="Unassembled WGS sequence"/>
</dbReference>
<dbReference type="AlphaFoldDB" id="A0A813WS88"/>
<keyword evidence="1" id="KW-1133">Transmembrane helix</keyword>
<dbReference type="OrthoDB" id="10155085at2759"/>
<keyword evidence="3" id="KW-1185">Reference proteome</keyword>
<dbReference type="EMBL" id="CAJNOC010001397">
    <property type="protein sequence ID" value="CAF0861393.1"/>
    <property type="molecule type" value="Genomic_DNA"/>
</dbReference>
<name>A0A813WS88_9BILA</name>
<keyword evidence="1" id="KW-0812">Transmembrane</keyword>
<protein>
    <submittedName>
        <fullName evidence="2">Uncharacterized protein</fullName>
    </submittedName>
</protein>
<feature type="transmembrane region" description="Helical" evidence="1">
    <location>
        <begin position="149"/>
        <end position="170"/>
    </location>
</feature>
<feature type="transmembrane region" description="Helical" evidence="1">
    <location>
        <begin position="12"/>
        <end position="32"/>
    </location>
</feature>
<feature type="transmembrane region" description="Helical" evidence="1">
    <location>
        <begin position="52"/>
        <end position="74"/>
    </location>
</feature>
<proteinExistence type="predicted"/>
<organism evidence="2 3">
    <name type="scientific">Brachionus calyciflorus</name>
    <dbReference type="NCBI Taxonomy" id="104777"/>
    <lineage>
        <taxon>Eukaryota</taxon>
        <taxon>Metazoa</taxon>
        <taxon>Spiralia</taxon>
        <taxon>Gnathifera</taxon>
        <taxon>Rotifera</taxon>
        <taxon>Eurotatoria</taxon>
        <taxon>Monogononta</taxon>
        <taxon>Pseudotrocha</taxon>
        <taxon>Ploima</taxon>
        <taxon>Brachionidae</taxon>
        <taxon>Brachionus</taxon>
    </lineage>
</organism>
<sequence>MRQGSLKLSASLGFLAIALSITIYGLDIAIMSKTSNRASIAFSSFDTYISYSGIYVATIILGFLCIMGHIATLLSDQKWALYIMSFFLVLINIPREAIVYKYFICFNYTYYQVVQARACLTFVSVVVLILISVELVLFKDKDDRVRNMLPSIVSSLILIGIAILNIFILIKLNTEFKKDINPNTVKIGYFTENEIAQIRQYNFTKDSNYYIRKISSLYELIKSQNKKSVYIDCNKDNCYFKQRTLNYEIACNSESVKFYSDCSIAQKIKIQIKYFDHGYFGYPYYNCGIYKNGTCQSGCPGLINHKLYLVQEFENRVELGWDGFCNCEVKIPNVKLTEDPKLNICDSNGSNLNNNNYLMSMVLILFSSFLFIKTKV</sequence>
<gene>
    <name evidence="2" type="ORF">OXX778_LOCUS9459</name>
</gene>
<keyword evidence="1" id="KW-0472">Membrane</keyword>
<evidence type="ECO:0000313" key="2">
    <source>
        <dbReference type="EMBL" id="CAF0861393.1"/>
    </source>
</evidence>